<reference evidence="3" key="2">
    <citation type="journal article" date="2016" name="Sci. Rep.">
        <title>Dictyocaulus viviparus genome, variome and transcriptome elucidate lungworm biology and support future intervention.</title>
        <authorList>
            <person name="McNulty S.N."/>
            <person name="Strube C."/>
            <person name="Rosa B.A."/>
            <person name="Martin J.C."/>
            <person name="Tyagi R."/>
            <person name="Choi Y.J."/>
            <person name="Wang Q."/>
            <person name="Hallsworth Pepin K."/>
            <person name="Zhang X."/>
            <person name="Ozersky P."/>
            <person name="Wilson R.K."/>
            <person name="Sternberg P.W."/>
            <person name="Gasser R.B."/>
            <person name="Mitreva M."/>
        </authorList>
    </citation>
    <scope>NUCLEOTIDE SEQUENCE [LARGE SCALE GENOMIC DNA]</scope>
    <source>
        <strain evidence="3">HannoverDv2000</strain>
    </source>
</reference>
<dbReference type="Proteomes" id="UP000053766">
    <property type="component" value="Unassembled WGS sequence"/>
</dbReference>
<proteinExistence type="predicted"/>
<feature type="region of interest" description="Disordered" evidence="1">
    <location>
        <begin position="18"/>
        <end position="38"/>
    </location>
</feature>
<name>A0A0D8XRD0_DICVI</name>
<reference evidence="2 3" key="1">
    <citation type="submission" date="2013-11" db="EMBL/GenBank/DDBJ databases">
        <title>Draft genome of the bovine lungworm Dictyocaulus viviparus.</title>
        <authorList>
            <person name="Mitreva M."/>
        </authorList>
    </citation>
    <scope>NUCLEOTIDE SEQUENCE [LARGE SCALE GENOMIC DNA]</scope>
    <source>
        <strain evidence="2 3">HannoverDv2000</strain>
    </source>
</reference>
<sequence>MSQSVIFIFRRTRPRTVSTISSSPSSEPPALPECSDVGEKPGCLNKLYRSSLRGTRPHSETADCYKNRGLSPDDDHCLASLACEEVFDDDSSSAYDNGT</sequence>
<accession>A0A0D8XRD0</accession>
<dbReference type="AlphaFoldDB" id="A0A0D8XRD0"/>
<organism evidence="2 3">
    <name type="scientific">Dictyocaulus viviparus</name>
    <name type="common">Bovine lungworm</name>
    <dbReference type="NCBI Taxonomy" id="29172"/>
    <lineage>
        <taxon>Eukaryota</taxon>
        <taxon>Metazoa</taxon>
        <taxon>Ecdysozoa</taxon>
        <taxon>Nematoda</taxon>
        <taxon>Chromadorea</taxon>
        <taxon>Rhabditida</taxon>
        <taxon>Rhabditina</taxon>
        <taxon>Rhabditomorpha</taxon>
        <taxon>Strongyloidea</taxon>
        <taxon>Metastrongylidae</taxon>
        <taxon>Dictyocaulus</taxon>
    </lineage>
</organism>
<gene>
    <name evidence="2" type="ORF">DICVIV_06874</name>
</gene>
<dbReference type="EMBL" id="KN716322">
    <property type="protein sequence ID" value="KJH47065.1"/>
    <property type="molecule type" value="Genomic_DNA"/>
</dbReference>
<evidence type="ECO:0000313" key="3">
    <source>
        <dbReference type="Proteomes" id="UP000053766"/>
    </source>
</evidence>
<evidence type="ECO:0000313" key="2">
    <source>
        <dbReference type="EMBL" id="KJH47065.1"/>
    </source>
</evidence>
<dbReference type="STRING" id="29172.A0A0D8XRD0"/>
<evidence type="ECO:0000256" key="1">
    <source>
        <dbReference type="SAM" id="MobiDB-lite"/>
    </source>
</evidence>
<protein>
    <submittedName>
        <fullName evidence="2">Uncharacterized protein</fullName>
    </submittedName>
</protein>
<keyword evidence="3" id="KW-1185">Reference proteome</keyword>